<evidence type="ECO:0000313" key="3">
    <source>
        <dbReference type="EMBL" id="KKB84697.1"/>
    </source>
</evidence>
<feature type="transmembrane region" description="Helical" evidence="1">
    <location>
        <begin position="87"/>
        <end position="104"/>
    </location>
</feature>
<evidence type="ECO:0000313" key="4">
    <source>
        <dbReference type="EMBL" id="SHF53492.1"/>
    </source>
</evidence>
<feature type="domain" description="DUF305" evidence="2">
    <location>
        <begin position="112"/>
        <end position="160"/>
    </location>
</feature>
<dbReference type="Pfam" id="PF03713">
    <property type="entry name" value="DUF305"/>
    <property type="match status" value="1"/>
</dbReference>
<dbReference type="Proteomes" id="UP000033608">
    <property type="component" value="Unassembled WGS sequence"/>
</dbReference>
<evidence type="ECO:0000259" key="2">
    <source>
        <dbReference type="Pfam" id="PF03713"/>
    </source>
</evidence>
<feature type="transmembrane region" description="Helical" evidence="1">
    <location>
        <begin position="57"/>
        <end position="75"/>
    </location>
</feature>
<evidence type="ECO:0000256" key="1">
    <source>
        <dbReference type="SAM" id="Phobius"/>
    </source>
</evidence>
<keyword evidence="1" id="KW-1133">Transmembrane helix</keyword>
<dbReference type="EMBL" id="FQVC01000009">
    <property type="protein sequence ID" value="SHF53492.1"/>
    <property type="molecule type" value="Genomic_DNA"/>
</dbReference>
<gene>
    <name evidence="4" type="ORF">SAMN02745223_02893</name>
    <name evidence="3" type="ORF">VW29_09980</name>
</gene>
<reference evidence="4 6" key="2">
    <citation type="submission" date="2016-11" db="EMBL/GenBank/DDBJ databases">
        <authorList>
            <person name="Jaros S."/>
            <person name="Januszkiewicz K."/>
            <person name="Wedrychowicz H."/>
        </authorList>
    </citation>
    <scope>NUCLEOTIDE SEQUENCE [LARGE SCALE GENOMIC DNA]</scope>
    <source>
        <strain evidence="4 6">DSM 17137</strain>
    </source>
</reference>
<evidence type="ECO:0000313" key="6">
    <source>
        <dbReference type="Proteomes" id="UP000184533"/>
    </source>
</evidence>
<feature type="transmembrane region" description="Helical" evidence="1">
    <location>
        <begin position="23"/>
        <end position="45"/>
    </location>
</feature>
<keyword evidence="1" id="KW-0812">Transmembrane</keyword>
<sequence>MSDTTHHSSQPEHRGHAVHGRPYLMFWINMILGLIVMYVVMFSMIDGFADFRNNLNMFYMAVTMWAPMGIFMLATMPGMFPNRRMNLALYVIFALLTVLSFSGTRAQTFIDDRQFVDSMIPHHSGAILMCREADIEDPELLTLCGEIIEAQRREIDQMEAIGARLQRL</sequence>
<dbReference type="InterPro" id="IPR012347">
    <property type="entry name" value="Ferritin-like"/>
</dbReference>
<dbReference type="InterPro" id="IPR005183">
    <property type="entry name" value="DUF305_CopM-like"/>
</dbReference>
<dbReference type="Proteomes" id="UP000184533">
    <property type="component" value="Unassembled WGS sequence"/>
</dbReference>
<keyword evidence="1" id="KW-0472">Membrane</keyword>
<name>A0A0F5LSS0_9HYPH</name>
<evidence type="ECO:0000313" key="5">
    <source>
        <dbReference type="Proteomes" id="UP000033608"/>
    </source>
</evidence>
<accession>A0A0F5LSS0</accession>
<reference evidence="3 5" key="1">
    <citation type="submission" date="2015-03" db="EMBL/GenBank/DDBJ databases">
        <authorList>
            <person name="Hassan Y.I."/>
            <person name="Lepp D."/>
            <person name="Zhou T."/>
        </authorList>
    </citation>
    <scope>NUCLEOTIDE SEQUENCE [LARGE SCALE GENOMIC DNA]</scope>
    <source>
        <strain evidence="3 5">DSM 17137</strain>
    </source>
</reference>
<dbReference type="PATRIC" id="fig|1121477.3.peg.3116"/>
<organism evidence="3 5">
    <name type="scientific">Devosia limi DSM 17137</name>
    <dbReference type="NCBI Taxonomy" id="1121477"/>
    <lineage>
        <taxon>Bacteria</taxon>
        <taxon>Pseudomonadati</taxon>
        <taxon>Pseudomonadota</taxon>
        <taxon>Alphaproteobacteria</taxon>
        <taxon>Hyphomicrobiales</taxon>
        <taxon>Devosiaceae</taxon>
        <taxon>Devosia</taxon>
    </lineage>
</organism>
<dbReference type="EMBL" id="LAJF01000068">
    <property type="protein sequence ID" value="KKB84697.1"/>
    <property type="molecule type" value="Genomic_DNA"/>
</dbReference>
<proteinExistence type="predicted"/>
<dbReference type="OrthoDB" id="517560at2"/>
<keyword evidence="5" id="KW-1185">Reference proteome</keyword>
<dbReference type="STRING" id="1121477.SAMN02745223_02893"/>
<dbReference type="AlphaFoldDB" id="A0A0F5LSS0"/>
<protein>
    <recommendedName>
        <fullName evidence="2">DUF305 domain-containing protein</fullName>
    </recommendedName>
</protein>
<dbReference type="RefSeq" id="WP_046135160.1">
    <property type="nucleotide sequence ID" value="NZ_FQVC01000009.1"/>
</dbReference>
<dbReference type="Gene3D" id="1.20.1260.10">
    <property type="match status" value="1"/>
</dbReference>